<keyword evidence="3" id="KW-1185">Reference proteome</keyword>
<comment type="caution">
    <text evidence="2">The sequence shown here is derived from an EMBL/GenBank/DDBJ whole genome shotgun (WGS) entry which is preliminary data.</text>
</comment>
<name>A0A136PVC6_9ACTN</name>
<organism evidence="2 3">
    <name type="scientific">Micromonospora rosaria</name>
    <dbReference type="NCBI Taxonomy" id="47874"/>
    <lineage>
        <taxon>Bacteria</taxon>
        <taxon>Bacillati</taxon>
        <taxon>Actinomycetota</taxon>
        <taxon>Actinomycetes</taxon>
        <taxon>Micromonosporales</taxon>
        <taxon>Micromonosporaceae</taxon>
        <taxon>Micromonospora</taxon>
    </lineage>
</organism>
<evidence type="ECO:0000256" key="1">
    <source>
        <dbReference type="SAM" id="MobiDB-lite"/>
    </source>
</evidence>
<dbReference type="AlphaFoldDB" id="A0A136PVC6"/>
<sequence length="111" mass="10612">MTCRVPDSTGSVPEVAVGRGEGGAVPVGDGLPVGGVAEPVGAGSAEVVAAGVGAEAPVSSGDVPSAHATMGLVSTSTPAPASHLRIDIRHSSSVGGPLAVGAVPWSRTRSH</sequence>
<feature type="region of interest" description="Disordered" evidence="1">
    <location>
        <begin position="1"/>
        <end position="33"/>
    </location>
</feature>
<proteinExistence type="predicted"/>
<evidence type="ECO:0000313" key="2">
    <source>
        <dbReference type="EMBL" id="KXK62313.1"/>
    </source>
</evidence>
<gene>
    <name evidence="2" type="ORF">AWW66_08760</name>
</gene>
<dbReference type="EMBL" id="LRQV01000021">
    <property type="protein sequence ID" value="KXK62313.1"/>
    <property type="molecule type" value="Genomic_DNA"/>
</dbReference>
<accession>A0A136PVC6</accession>
<dbReference type="Proteomes" id="UP000070620">
    <property type="component" value="Unassembled WGS sequence"/>
</dbReference>
<evidence type="ECO:0000313" key="3">
    <source>
        <dbReference type="Proteomes" id="UP000070620"/>
    </source>
</evidence>
<reference evidence="2 3" key="1">
    <citation type="submission" date="2016-01" db="EMBL/GenBank/DDBJ databases">
        <title>Whole genome sequence and analysis of Micromonospora rosaria DSM 803, which can produce antibacterial substance rosamicin.</title>
        <authorList>
            <person name="Yang H."/>
            <person name="He X."/>
            <person name="Zhu D."/>
        </authorList>
    </citation>
    <scope>NUCLEOTIDE SEQUENCE [LARGE SCALE GENOMIC DNA]</scope>
    <source>
        <strain evidence="2 3">DSM 803</strain>
    </source>
</reference>
<protein>
    <submittedName>
        <fullName evidence="2">Uncharacterized protein</fullName>
    </submittedName>
</protein>